<dbReference type="InterPro" id="IPR050245">
    <property type="entry name" value="PrsA_foldase"/>
</dbReference>
<evidence type="ECO:0000256" key="3">
    <source>
        <dbReference type="ARBA" id="ARBA00022729"/>
    </source>
</evidence>
<name>A0ABU5ZLZ0_9BACL</name>
<dbReference type="InterPro" id="IPR000297">
    <property type="entry name" value="PPIase_PpiC"/>
</dbReference>
<keyword evidence="4 6" id="KW-0697">Rotamase</keyword>
<dbReference type="PANTHER" id="PTHR47245:SF1">
    <property type="entry name" value="FOLDASE PROTEIN PRSA"/>
    <property type="match status" value="1"/>
</dbReference>
<evidence type="ECO:0000313" key="10">
    <source>
        <dbReference type="Proteomes" id="UP001310386"/>
    </source>
</evidence>
<dbReference type="SUPFAM" id="SSF109998">
    <property type="entry name" value="Triger factor/SurA peptide-binding domain-like"/>
    <property type="match status" value="1"/>
</dbReference>
<comment type="caution">
    <text evidence="9">The sequence shown here is derived from an EMBL/GenBank/DDBJ whole genome shotgun (WGS) entry which is preliminary data.</text>
</comment>
<dbReference type="PROSITE" id="PS51257">
    <property type="entry name" value="PROKAR_LIPOPROTEIN"/>
    <property type="match status" value="1"/>
</dbReference>
<feature type="domain" description="PpiC" evidence="8">
    <location>
        <begin position="191"/>
        <end position="282"/>
    </location>
</feature>
<dbReference type="EC" id="5.2.1.8" evidence="2"/>
<comment type="catalytic activity">
    <reaction evidence="1">
        <text>[protein]-peptidylproline (omega=180) = [protein]-peptidylproline (omega=0)</text>
        <dbReference type="Rhea" id="RHEA:16237"/>
        <dbReference type="Rhea" id="RHEA-COMP:10747"/>
        <dbReference type="Rhea" id="RHEA-COMP:10748"/>
        <dbReference type="ChEBI" id="CHEBI:83833"/>
        <dbReference type="ChEBI" id="CHEBI:83834"/>
        <dbReference type="EC" id="5.2.1.8"/>
    </reaction>
</comment>
<dbReference type="InterPro" id="IPR027304">
    <property type="entry name" value="Trigger_fact/SurA_dom_sf"/>
</dbReference>
<evidence type="ECO:0000256" key="7">
    <source>
        <dbReference type="SAM" id="MobiDB-lite"/>
    </source>
</evidence>
<organism evidence="9 10">
    <name type="scientific">Ferviditalea candida</name>
    <dbReference type="NCBI Taxonomy" id="3108399"/>
    <lineage>
        <taxon>Bacteria</taxon>
        <taxon>Bacillati</taxon>
        <taxon>Bacillota</taxon>
        <taxon>Bacilli</taxon>
        <taxon>Bacillales</taxon>
        <taxon>Paenibacillaceae</taxon>
        <taxon>Ferviditalea</taxon>
    </lineage>
</organism>
<evidence type="ECO:0000313" key="9">
    <source>
        <dbReference type="EMBL" id="MEB3103282.1"/>
    </source>
</evidence>
<proteinExistence type="predicted"/>
<dbReference type="InterPro" id="IPR046357">
    <property type="entry name" value="PPIase_dom_sf"/>
</dbReference>
<evidence type="ECO:0000256" key="4">
    <source>
        <dbReference type="ARBA" id="ARBA00023110"/>
    </source>
</evidence>
<keyword evidence="10" id="KW-1185">Reference proteome</keyword>
<sequence>MRNVKVLWFAICLLLGCVLILLVDKFVIPFHTSIADSEKPADAAKSRFNGPDATSPASGQETEINDGIIVQIGKQSITRWQLLKQLERKYGREMLNQMIDRAVIAQESQALGVTVKQQEVDAELKRMQQGYDSEEQFYNSMQKQLGLTKSQLQEDTYYNVLLEKIATRDVTISEQQVTDYIRTHPEEWNSHIQLHIRKITVASKEEAVKLRKEIGNGTDFGLLARKYSLDDAASDSGDLGWVQMDDPFVLPEVMNAAKKMKTGEISDPVKVNQGYAIVNLLERKDPDENQQKQIREYIRSQLAMENAEPMPDLLNRLREKYNVQIFDPNYK</sequence>
<dbReference type="Gene3D" id="1.10.4030.10">
    <property type="entry name" value="Porin chaperone SurA, peptide-binding domain"/>
    <property type="match status" value="1"/>
</dbReference>
<evidence type="ECO:0000259" key="8">
    <source>
        <dbReference type="PROSITE" id="PS50198"/>
    </source>
</evidence>
<dbReference type="PROSITE" id="PS50198">
    <property type="entry name" value="PPIC_PPIASE_2"/>
    <property type="match status" value="1"/>
</dbReference>
<dbReference type="Gene3D" id="3.10.50.40">
    <property type="match status" value="1"/>
</dbReference>
<evidence type="ECO:0000256" key="2">
    <source>
        <dbReference type="ARBA" id="ARBA00013194"/>
    </source>
</evidence>
<dbReference type="Pfam" id="PF00639">
    <property type="entry name" value="Rotamase"/>
    <property type="match status" value="1"/>
</dbReference>
<evidence type="ECO:0000256" key="1">
    <source>
        <dbReference type="ARBA" id="ARBA00000971"/>
    </source>
</evidence>
<keyword evidence="5 6" id="KW-0413">Isomerase</keyword>
<protein>
    <recommendedName>
        <fullName evidence="2">peptidylprolyl isomerase</fullName>
        <ecNumber evidence="2">5.2.1.8</ecNumber>
    </recommendedName>
</protein>
<reference evidence="9" key="1">
    <citation type="submission" date="2023-12" db="EMBL/GenBank/DDBJ databases">
        <title>Fervidustalea candida gen. nov., sp. nov., a novel member of the family Paenibacillaceae isolated from a geothermal area.</title>
        <authorList>
            <person name="Li W.-J."/>
            <person name="Jiao J.-Y."/>
            <person name="Chen Y."/>
        </authorList>
    </citation>
    <scope>NUCLEOTIDE SEQUENCE</scope>
    <source>
        <strain evidence="9">SYSU GA230002</strain>
    </source>
</reference>
<dbReference type="Proteomes" id="UP001310386">
    <property type="component" value="Unassembled WGS sequence"/>
</dbReference>
<dbReference type="PANTHER" id="PTHR47245">
    <property type="entry name" value="PEPTIDYLPROLYL ISOMERASE"/>
    <property type="match status" value="1"/>
</dbReference>
<dbReference type="RefSeq" id="WP_371755409.1">
    <property type="nucleotide sequence ID" value="NZ_JAYJLD010000031.1"/>
</dbReference>
<feature type="region of interest" description="Disordered" evidence="7">
    <location>
        <begin position="41"/>
        <end position="60"/>
    </location>
</feature>
<evidence type="ECO:0000256" key="5">
    <source>
        <dbReference type="ARBA" id="ARBA00023235"/>
    </source>
</evidence>
<keyword evidence="3" id="KW-0732">Signal</keyword>
<evidence type="ECO:0000256" key="6">
    <source>
        <dbReference type="PROSITE-ProRule" id="PRU00278"/>
    </source>
</evidence>
<accession>A0ABU5ZLZ0</accession>
<dbReference type="EMBL" id="JAYJLD010000031">
    <property type="protein sequence ID" value="MEB3103282.1"/>
    <property type="molecule type" value="Genomic_DNA"/>
</dbReference>
<dbReference type="GO" id="GO:0003755">
    <property type="term" value="F:peptidyl-prolyl cis-trans isomerase activity"/>
    <property type="evidence" value="ECO:0007669"/>
    <property type="project" value="UniProtKB-EC"/>
</dbReference>
<dbReference type="SUPFAM" id="SSF54534">
    <property type="entry name" value="FKBP-like"/>
    <property type="match status" value="1"/>
</dbReference>
<gene>
    <name evidence="9" type="ORF">VF724_16725</name>
</gene>